<dbReference type="Proteomes" id="UP000178276">
    <property type="component" value="Unassembled WGS sequence"/>
</dbReference>
<reference evidence="1 2" key="1">
    <citation type="journal article" date="2016" name="Nat. Commun.">
        <title>Thousands of microbial genomes shed light on interconnected biogeochemical processes in an aquifer system.</title>
        <authorList>
            <person name="Anantharaman K."/>
            <person name="Brown C.T."/>
            <person name="Hug L.A."/>
            <person name="Sharon I."/>
            <person name="Castelle C.J."/>
            <person name="Probst A.J."/>
            <person name="Thomas B.C."/>
            <person name="Singh A."/>
            <person name="Wilkins M.J."/>
            <person name="Karaoz U."/>
            <person name="Brodie E.L."/>
            <person name="Williams K.H."/>
            <person name="Hubbard S.S."/>
            <person name="Banfield J.F."/>
        </authorList>
    </citation>
    <scope>NUCLEOTIDE SEQUENCE [LARGE SCALE GENOMIC DNA]</scope>
</reference>
<organism evidence="1 2">
    <name type="scientific">Candidatus Giovannonibacteria bacterium RIFCSPHIGHO2_02_43_16</name>
    <dbReference type="NCBI Taxonomy" id="1798331"/>
    <lineage>
        <taxon>Bacteria</taxon>
        <taxon>Candidatus Giovannoniibacteriota</taxon>
    </lineage>
</organism>
<name>A0A1F5WDK2_9BACT</name>
<evidence type="ECO:0000313" key="2">
    <source>
        <dbReference type="Proteomes" id="UP000178276"/>
    </source>
</evidence>
<proteinExistence type="predicted"/>
<protein>
    <submittedName>
        <fullName evidence="1">Uncharacterized protein</fullName>
    </submittedName>
</protein>
<accession>A0A1F5WDK2</accession>
<gene>
    <name evidence="1" type="ORF">A2W57_03850</name>
</gene>
<comment type="caution">
    <text evidence="1">The sequence shown here is derived from an EMBL/GenBank/DDBJ whole genome shotgun (WGS) entry which is preliminary data.</text>
</comment>
<dbReference type="EMBL" id="MFHJ01000049">
    <property type="protein sequence ID" value="OGF73351.1"/>
    <property type="molecule type" value="Genomic_DNA"/>
</dbReference>
<sequence>MREIRTEENLVKSIADATAPLIRSFGFSRAVTVAMKQYESMLPTDDVRRLSIRKEVENELRRRAIAVRKRSARQRAEIKRSPELRFQFRPIRKV</sequence>
<evidence type="ECO:0000313" key="1">
    <source>
        <dbReference type="EMBL" id="OGF73351.1"/>
    </source>
</evidence>
<dbReference type="AlphaFoldDB" id="A0A1F5WDK2"/>